<evidence type="ECO:0000256" key="1">
    <source>
        <dbReference type="SAM" id="Phobius"/>
    </source>
</evidence>
<keyword evidence="3" id="KW-1185">Reference proteome</keyword>
<gene>
    <name evidence="2" type="ORF">IHV77_06085</name>
</gene>
<accession>A0ABX6UZP9</accession>
<keyword evidence="1" id="KW-1133">Transmembrane helix</keyword>
<reference evidence="2 3" key="1">
    <citation type="submission" date="2020-10" db="EMBL/GenBank/DDBJ databases">
        <title>Genome Sequencing of Rodentibacter spp. strain DSM111151.</title>
        <authorList>
            <person name="Benga L."/>
            <person name="Lautwein T."/>
        </authorList>
    </citation>
    <scope>NUCLEOTIDE SEQUENCE [LARGE SCALE GENOMIC DNA]</scope>
    <source>
        <strain evidence="2 3">DSM 111151</strain>
    </source>
</reference>
<evidence type="ECO:0000313" key="3">
    <source>
        <dbReference type="Proteomes" id="UP000663069"/>
    </source>
</evidence>
<dbReference type="RefSeq" id="WP_194811125.1">
    <property type="nucleotide sequence ID" value="NZ_CP063056.1"/>
</dbReference>
<dbReference type="EMBL" id="CP063056">
    <property type="protein sequence ID" value="QPB41526.1"/>
    <property type="molecule type" value="Genomic_DNA"/>
</dbReference>
<organism evidence="2 3">
    <name type="scientific">Rodentibacter haemolyticus</name>
    <dbReference type="NCBI Taxonomy" id="2778911"/>
    <lineage>
        <taxon>Bacteria</taxon>
        <taxon>Pseudomonadati</taxon>
        <taxon>Pseudomonadota</taxon>
        <taxon>Gammaproteobacteria</taxon>
        <taxon>Pasteurellales</taxon>
        <taxon>Pasteurellaceae</taxon>
        <taxon>Rodentibacter</taxon>
    </lineage>
</organism>
<dbReference type="Proteomes" id="UP000663069">
    <property type="component" value="Chromosome"/>
</dbReference>
<feature type="transmembrane region" description="Helical" evidence="1">
    <location>
        <begin position="21"/>
        <end position="43"/>
    </location>
</feature>
<keyword evidence="1" id="KW-0812">Transmembrane</keyword>
<proteinExistence type="predicted"/>
<evidence type="ECO:0000313" key="2">
    <source>
        <dbReference type="EMBL" id="QPB41526.1"/>
    </source>
</evidence>
<protein>
    <recommendedName>
        <fullName evidence="4">Competence protein C</fullName>
    </recommendedName>
</protein>
<keyword evidence="1" id="KW-0472">Membrane</keyword>
<evidence type="ECO:0008006" key="4">
    <source>
        <dbReference type="Google" id="ProtNLM"/>
    </source>
</evidence>
<name>A0ABX6UZP9_9PAST</name>
<sequence length="172" mass="20391">MKSLIKHRIAFIEKWLVLPKIYHWAFFVVCLSAVNFSVVSDYWQDYQQLQRVKLEVKQQSAELAHQEKLLITLKRHSDRHELSPMLTKQIIALDQQINDLLNGEAEILNYQWDFSSRPILHIQLEGHFQNLHKFLTALSEQQVVLSFVQLEMQKTERGQVQSNVILQLKREE</sequence>